<dbReference type="EMBL" id="BMAW01071323">
    <property type="protein sequence ID" value="GFT77623.1"/>
    <property type="molecule type" value="Genomic_DNA"/>
</dbReference>
<evidence type="ECO:0000313" key="1">
    <source>
        <dbReference type="EMBL" id="GFT77623.1"/>
    </source>
</evidence>
<dbReference type="AlphaFoldDB" id="A0A8X6U3U6"/>
<reference evidence="1" key="1">
    <citation type="submission" date="2020-08" db="EMBL/GenBank/DDBJ databases">
        <title>Multicomponent nature underlies the extraordinary mechanical properties of spider dragline silk.</title>
        <authorList>
            <person name="Kono N."/>
            <person name="Nakamura H."/>
            <person name="Mori M."/>
            <person name="Yoshida Y."/>
            <person name="Ohtoshi R."/>
            <person name="Malay A.D."/>
            <person name="Moran D.A.P."/>
            <person name="Tomita M."/>
            <person name="Numata K."/>
            <person name="Arakawa K."/>
        </authorList>
    </citation>
    <scope>NUCLEOTIDE SEQUENCE</scope>
</reference>
<comment type="caution">
    <text evidence="1">The sequence shown here is derived from an EMBL/GenBank/DDBJ whole genome shotgun (WGS) entry which is preliminary data.</text>
</comment>
<organism evidence="1 2">
    <name type="scientific">Nephila pilipes</name>
    <name type="common">Giant wood spider</name>
    <name type="synonym">Nephila maculata</name>
    <dbReference type="NCBI Taxonomy" id="299642"/>
    <lineage>
        <taxon>Eukaryota</taxon>
        <taxon>Metazoa</taxon>
        <taxon>Ecdysozoa</taxon>
        <taxon>Arthropoda</taxon>
        <taxon>Chelicerata</taxon>
        <taxon>Arachnida</taxon>
        <taxon>Araneae</taxon>
        <taxon>Araneomorphae</taxon>
        <taxon>Entelegynae</taxon>
        <taxon>Araneoidea</taxon>
        <taxon>Nephilidae</taxon>
        <taxon>Nephila</taxon>
    </lineage>
</organism>
<accession>A0A8X6U3U6</accession>
<name>A0A8X6U3U6_NEPPI</name>
<dbReference type="Proteomes" id="UP000887013">
    <property type="component" value="Unassembled WGS sequence"/>
</dbReference>
<keyword evidence="2" id="KW-1185">Reference proteome</keyword>
<gene>
    <name evidence="1" type="ORF">NPIL_648391</name>
</gene>
<evidence type="ECO:0000313" key="2">
    <source>
        <dbReference type="Proteomes" id="UP000887013"/>
    </source>
</evidence>
<sequence>MHDIALCFKRGNKKTVTLKTSETDNTASKHVIVEQNKIDCTFSNHVNNGDNKILLQTASVKLVGKLSSKVIRSLYDPGSQRSFIQKNLSRQFSLKKVGEE</sequence>
<protein>
    <submittedName>
        <fullName evidence="1">Uncharacterized protein</fullName>
    </submittedName>
</protein>
<proteinExistence type="predicted"/>